<accession>A0A9D1ULI3</accession>
<dbReference type="EMBL" id="DXGC01000076">
    <property type="protein sequence ID" value="HIW91768.1"/>
    <property type="molecule type" value="Genomic_DNA"/>
</dbReference>
<keyword evidence="2" id="KW-0732">Signal</keyword>
<comment type="caution">
    <text evidence="3">The sequence shown here is derived from an EMBL/GenBank/DDBJ whole genome shotgun (WGS) entry which is preliminary data.</text>
</comment>
<feature type="chain" id="PRO_5038890237" description="DUF3558 domain-containing protein" evidence="2">
    <location>
        <begin position="27"/>
        <end position="154"/>
    </location>
</feature>
<reference evidence="3" key="2">
    <citation type="submission" date="2021-04" db="EMBL/GenBank/DDBJ databases">
        <authorList>
            <person name="Gilroy R."/>
        </authorList>
    </citation>
    <scope>NUCLEOTIDE SEQUENCE</scope>
    <source>
        <strain evidence="3">CHK32-1732</strain>
    </source>
</reference>
<evidence type="ECO:0000256" key="1">
    <source>
        <dbReference type="SAM" id="MobiDB-lite"/>
    </source>
</evidence>
<gene>
    <name evidence="3" type="ORF">H9870_08925</name>
</gene>
<name>A0A9D1ULI3_9CORY</name>
<feature type="region of interest" description="Disordered" evidence="1">
    <location>
        <begin position="27"/>
        <end position="48"/>
    </location>
</feature>
<protein>
    <recommendedName>
        <fullName evidence="5">DUF3558 domain-containing protein</fullName>
    </recommendedName>
</protein>
<feature type="compositionally biased region" description="Low complexity" evidence="1">
    <location>
        <begin position="27"/>
        <end position="40"/>
    </location>
</feature>
<evidence type="ECO:0000313" key="3">
    <source>
        <dbReference type="EMBL" id="HIW91768.1"/>
    </source>
</evidence>
<dbReference type="AlphaFoldDB" id="A0A9D1ULI3"/>
<dbReference type="Proteomes" id="UP000824190">
    <property type="component" value="Unassembled WGS sequence"/>
</dbReference>
<evidence type="ECO:0000256" key="2">
    <source>
        <dbReference type="SAM" id="SignalP"/>
    </source>
</evidence>
<evidence type="ECO:0008006" key="5">
    <source>
        <dbReference type="Google" id="ProtNLM"/>
    </source>
</evidence>
<organism evidence="3 4">
    <name type="scientific">Candidatus Corynebacterium avicola</name>
    <dbReference type="NCBI Taxonomy" id="2838527"/>
    <lineage>
        <taxon>Bacteria</taxon>
        <taxon>Bacillati</taxon>
        <taxon>Actinomycetota</taxon>
        <taxon>Actinomycetes</taxon>
        <taxon>Mycobacteriales</taxon>
        <taxon>Corynebacteriaceae</taxon>
        <taxon>Corynebacterium</taxon>
    </lineage>
</organism>
<reference evidence="3" key="1">
    <citation type="journal article" date="2021" name="PeerJ">
        <title>Extensive microbial diversity within the chicken gut microbiome revealed by metagenomics and culture.</title>
        <authorList>
            <person name="Gilroy R."/>
            <person name="Ravi A."/>
            <person name="Getino M."/>
            <person name="Pursley I."/>
            <person name="Horton D.L."/>
            <person name="Alikhan N.F."/>
            <person name="Baker D."/>
            <person name="Gharbi K."/>
            <person name="Hall N."/>
            <person name="Watson M."/>
            <person name="Adriaenssens E.M."/>
            <person name="Foster-Nyarko E."/>
            <person name="Jarju S."/>
            <person name="Secka A."/>
            <person name="Antonio M."/>
            <person name="Oren A."/>
            <person name="Chaudhuri R.R."/>
            <person name="La Ragione R."/>
            <person name="Hildebrand F."/>
            <person name="Pallen M.J."/>
        </authorList>
    </citation>
    <scope>NUCLEOTIDE SEQUENCE</scope>
    <source>
        <strain evidence="3">CHK32-1732</strain>
    </source>
</reference>
<dbReference type="PROSITE" id="PS51257">
    <property type="entry name" value="PROKAR_LIPOPROTEIN"/>
    <property type="match status" value="1"/>
</dbReference>
<evidence type="ECO:0000313" key="4">
    <source>
        <dbReference type="Proteomes" id="UP000824190"/>
    </source>
</evidence>
<feature type="signal peptide" evidence="2">
    <location>
        <begin position="1"/>
        <end position="26"/>
    </location>
</feature>
<proteinExistence type="predicted"/>
<sequence length="154" mass="16028">MGHILRRTLRFTAVATTLTVATALTACGGDDTSDDGGQTSAAQGDDLDLPEFEGLTDIRDTLADGGYECEDWSEVEEKGASCVLPDEGGVHGIYISDNPTATTTVLFRNNPESPGVVIGGNWVFDCGPDDSLGSEGCGEISDVLGGMQVEPDPE</sequence>